<dbReference type="InterPro" id="IPR025877">
    <property type="entry name" value="MobA-like_NTP_Trfase"/>
</dbReference>
<comment type="caution">
    <text evidence="5">The sequence shown here is derived from an EMBL/GenBank/DDBJ whole genome shotgun (WGS) entry which is preliminary data.</text>
</comment>
<keyword evidence="3" id="KW-0460">Magnesium</keyword>
<dbReference type="Pfam" id="PF12804">
    <property type="entry name" value="NTP_transf_3"/>
    <property type="match status" value="1"/>
</dbReference>
<keyword evidence="1 5" id="KW-0808">Transferase</keyword>
<reference evidence="5 6" key="1">
    <citation type="submission" date="2020-08" db="EMBL/GenBank/DDBJ databases">
        <title>Genomic Encyclopedia of Type Strains, Phase IV (KMG-IV): sequencing the most valuable type-strain genomes for metagenomic binning, comparative biology and taxonomic classification.</title>
        <authorList>
            <person name="Goeker M."/>
        </authorList>
    </citation>
    <scope>NUCLEOTIDE SEQUENCE [LARGE SCALE GENOMIC DNA]</scope>
    <source>
        <strain evidence="5 6">DSM 28760</strain>
    </source>
</reference>
<evidence type="ECO:0000313" key="5">
    <source>
        <dbReference type="EMBL" id="MBB3809668.1"/>
    </source>
</evidence>
<dbReference type="AlphaFoldDB" id="A0A7W5Z428"/>
<dbReference type="RefSeq" id="WP_183751928.1">
    <property type="nucleotide sequence ID" value="NZ_JACICC010000003.1"/>
</dbReference>
<evidence type="ECO:0000259" key="4">
    <source>
        <dbReference type="Pfam" id="PF12804"/>
    </source>
</evidence>
<dbReference type="PANTHER" id="PTHR43584:SF8">
    <property type="entry name" value="N-ACETYLMURAMATE ALPHA-1-PHOSPHATE URIDYLYLTRANSFERASE"/>
    <property type="match status" value="1"/>
</dbReference>
<evidence type="ECO:0000256" key="3">
    <source>
        <dbReference type="ARBA" id="ARBA00022842"/>
    </source>
</evidence>
<dbReference type="EMBL" id="JACICC010000003">
    <property type="protein sequence ID" value="MBB3809668.1"/>
    <property type="molecule type" value="Genomic_DNA"/>
</dbReference>
<name>A0A7W5Z428_9HYPH</name>
<dbReference type="InterPro" id="IPR050065">
    <property type="entry name" value="GlmU-like"/>
</dbReference>
<proteinExistence type="predicted"/>
<dbReference type="EC" id="2.7.7.-" evidence="5"/>
<dbReference type="PANTHER" id="PTHR43584">
    <property type="entry name" value="NUCLEOTIDYL TRANSFERASE"/>
    <property type="match status" value="1"/>
</dbReference>
<dbReference type="Gene3D" id="3.90.550.10">
    <property type="entry name" value="Spore Coat Polysaccharide Biosynthesis Protein SpsA, Chain A"/>
    <property type="match status" value="1"/>
</dbReference>
<protein>
    <submittedName>
        <fullName evidence="5">MurNAc alpha-1-phosphate uridylyltransferase</fullName>
        <ecNumber evidence="5">2.7.7.-</ecNumber>
    </submittedName>
</protein>
<gene>
    <name evidence="5" type="ORF">FHS81_001750</name>
</gene>
<evidence type="ECO:0000256" key="1">
    <source>
        <dbReference type="ARBA" id="ARBA00022679"/>
    </source>
</evidence>
<organism evidence="5 6">
    <name type="scientific">Pseudochelatococcus contaminans</name>
    <dbReference type="NCBI Taxonomy" id="1538103"/>
    <lineage>
        <taxon>Bacteria</taxon>
        <taxon>Pseudomonadati</taxon>
        <taxon>Pseudomonadota</taxon>
        <taxon>Alphaproteobacteria</taxon>
        <taxon>Hyphomicrobiales</taxon>
        <taxon>Chelatococcaceae</taxon>
        <taxon>Pseudochelatococcus</taxon>
    </lineage>
</organism>
<dbReference type="GO" id="GO:0016779">
    <property type="term" value="F:nucleotidyltransferase activity"/>
    <property type="evidence" value="ECO:0007669"/>
    <property type="project" value="UniProtKB-KW"/>
</dbReference>
<dbReference type="CDD" id="cd06422">
    <property type="entry name" value="NTP_transferase_like_1"/>
    <property type="match status" value="1"/>
</dbReference>
<evidence type="ECO:0000313" key="6">
    <source>
        <dbReference type="Proteomes" id="UP000537592"/>
    </source>
</evidence>
<sequence>MPENHAFVPASAMVLAAGLGKRMRPVTATLPKPLVRIAGRSLIDRALDRLAKAGVRRAVVNVHYLPDLVEQHLKHFTGLDIVISDERRQLLETGGGTKKALDLLGNDPFFVVNTDAMWLEGPASNVQRLANRWNPDEMDVLLLLASAAGSIGHEGEGDFNMTPDGQLSRRPEREIAPFIYAGVGLIKPELFEDTPDGPFSLNILFDRAIAAGRLYGLRLDGAWLHVGTPGAILEAEDYVAASAR</sequence>
<accession>A0A7W5Z428</accession>
<keyword evidence="2 5" id="KW-0548">Nucleotidyltransferase</keyword>
<dbReference type="Proteomes" id="UP000537592">
    <property type="component" value="Unassembled WGS sequence"/>
</dbReference>
<dbReference type="InterPro" id="IPR029044">
    <property type="entry name" value="Nucleotide-diphossugar_trans"/>
</dbReference>
<evidence type="ECO:0000256" key="2">
    <source>
        <dbReference type="ARBA" id="ARBA00022695"/>
    </source>
</evidence>
<keyword evidence="6" id="KW-1185">Reference proteome</keyword>
<dbReference type="SUPFAM" id="SSF53448">
    <property type="entry name" value="Nucleotide-diphospho-sugar transferases"/>
    <property type="match status" value="1"/>
</dbReference>
<feature type="domain" description="MobA-like NTP transferase" evidence="4">
    <location>
        <begin position="12"/>
        <end position="142"/>
    </location>
</feature>